<protein>
    <recommendedName>
        <fullName evidence="8">Xylosyltransferase 1</fullName>
        <ecNumber evidence="7">2.4.2.26</ecNumber>
    </recommendedName>
    <alternativeName>
        <fullName evidence="16">Peptide O-xylosyltransferase 1</fullName>
    </alternativeName>
    <alternativeName>
        <fullName evidence="17">Xylosyltransferase I</fullName>
    </alternativeName>
</protein>
<evidence type="ECO:0000256" key="10">
    <source>
        <dbReference type="ARBA" id="ARBA00022679"/>
    </source>
</evidence>
<dbReference type="Pfam" id="PF02485">
    <property type="entry name" value="Branch"/>
    <property type="match status" value="1"/>
</dbReference>
<keyword evidence="14" id="KW-1015">Disulfide bond</keyword>
<evidence type="ECO:0000256" key="12">
    <source>
        <dbReference type="ARBA" id="ARBA00023034"/>
    </source>
</evidence>
<keyword evidence="22" id="KW-1185">Reference proteome</keyword>
<dbReference type="PANTHER" id="PTHR46025">
    <property type="entry name" value="XYLOSYLTRANSFERASE OXT"/>
    <property type="match status" value="1"/>
</dbReference>
<reference evidence="21 22" key="1">
    <citation type="submission" date="2019-04" db="EMBL/GenBank/DDBJ databases">
        <title>Chromosome genome assembly for Takifugu flavidus.</title>
        <authorList>
            <person name="Xiao S."/>
        </authorList>
    </citation>
    <scope>NUCLEOTIDE SEQUENCE [LARGE SCALE GENOMIC DNA]</scope>
    <source>
        <strain evidence="21">HTHZ2018</strain>
        <tissue evidence="21">Muscle</tissue>
    </source>
</reference>
<keyword evidence="9" id="KW-0328">Glycosyltransferase</keyword>
<comment type="pathway">
    <text evidence="4">Glycan metabolism; heparan sulfate biosynthesis.</text>
</comment>
<evidence type="ECO:0000256" key="13">
    <source>
        <dbReference type="ARBA" id="ARBA00023136"/>
    </source>
</evidence>
<dbReference type="GO" id="GO:0050650">
    <property type="term" value="P:chondroitin sulfate proteoglycan biosynthetic process"/>
    <property type="evidence" value="ECO:0007669"/>
    <property type="project" value="TreeGrafter"/>
</dbReference>
<evidence type="ECO:0000256" key="7">
    <source>
        <dbReference type="ARBA" id="ARBA00011972"/>
    </source>
</evidence>
<feature type="region of interest" description="Disordered" evidence="19">
    <location>
        <begin position="50"/>
        <end position="167"/>
    </location>
</feature>
<evidence type="ECO:0000256" key="3">
    <source>
        <dbReference type="ARBA" id="ARBA00004840"/>
    </source>
</evidence>
<comment type="caution">
    <text evidence="21">The sequence shown here is derived from an EMBL/GenBank/DDBJ whole genome shotgun (WGS) entry which is preliminary data.</text>
</comment>
<feature type="compositionally biased region" description="Basic and acidic residues" evidence="19">
    <location>
        <begin position="111"/>
        <end position="123"/>
    </location>
</feature>
<evidence type="ECO:0000256" key="15">
    <source>
        <dbReference type="ARBA" id="ARBA00023180"/>
    </source>
</evidence>
<dbReference type="GO" id="GO:0000139">
    <property type="term" value="C:Golgi membrane"/>
    <property type="evidence" value="ECO:0007669"/>
    <property type="project" value="UniProtKB-SubCell"/>
</dbReference>
<evidence type="ECO:0000256" key="5">
    <source>
        <dbReference type="ARBA" id="ARBA00010195"/>
    </source>
</evidence>
<keyword evidence="15" id="KW-0325">Glycoprotein</keyword>
<organism evidence="21 22">
    <name type="scientific">Takifugu flavidus</name>
    <name type="common">sansaifugu</name>
    <dbReference type="NCBI Taxonomy" id="433684"/>
    <lineage>
        <taxon>Eukaryota</taxon>
        <taxon>Metazoa</taxon>
        <taxon>Chordata</taxon>
        <taxon>Craniata</taxon>
        <taxon>Vertebrata</taxon>
        <taxon>Euteleostomi</taxon>
        <taxon>Actinopterygii</taxon>
        <taxon>Neopterygii</taxon>
        <taxon>Teleostei</taxon>
        <taxon>Neoteleostei</taxon>
        <taxon>Acanthomorphata</taxon>
        <taxon>Eupercaria</taxon>
        <taxon>Tetraodontiformes</taxon>
        <taxon>Tetradontoidea</taxon>
        <taxon>Tetraodontidae</taxon>
        <taxon>Takifugu</taxon>
    </lineage>
</organism>
<comment type="subcellular location">
    <subcellularLocation>
        <location evidence="2">Golgi apparatus membrane</location>
        <topology evidence="2">Single-pass type II membrane protein</topology>
    </subcellularLocation>
</comment>
<evidence type="ECO:0000256" key="16">
    <source>
        <dbReference type="ARBA" id="ARBA00030536"/>
    </source>
</evidence>
<keyword evidence="13" id="KW-0472">Membrane</keyword>
<evidence type="ECO:0000256" key="4">
    <source>
        <dbReference type="ARBA" id="ARBA00005093"/>
    </source>
</evidence>
<dbReference type="Proteomes" id="UP000324091">
    <property type="component" value="Chromosome 6"/>
</dbReference>
<dbReference type="UniPathway" id="UPA00756"/>
<dbReference type="GO" id="GO:0015012">
    <property type="term" value="P:heparan sulfate proteoglycan biosynthetic process"/>
    <property type="evidence" value="ECO:0007669"/>
    <property type="project" value="UniProtKB-UniPathway"/>
</dbReference>
<proteinExistence type="inferred from homology"/>
<evidence type="ECO:0000256" key="2">
    <source>
        <dbReference type="ARBA" id="ARBA00004323"/>
    </source>
</evidence>
<dbReference type="EMBL" id="RHFK02000019">
    <property type="protein sequence ID" value="TWW58597.1"/>
    <property type="molecule type" value="Genomic_DNA"/>
</dbReference>
<dbReference type="GO" id="GO:0046872">
    <property type="term" value="F:metal ion binding"/>
    <property type="evidence" value="ECO:0007669"/>
    <property type="project" value="UniProtKB-KW"/>
</dbReference>
<evidence type="ECO:0000256" key="6">
    <source>
        <dbReference type="ARBA" id="ARBA00011245"/>
    </source>
</evidence>
<dbReference type="InterPro" id="IPR003406">
    <property type="entry name" value="Glyco_trans_14"/>
</dbReference>
<dbReference type="InterPro" id="IPR024448">
    <property type="entry name" value="XylT_C"/>
</dbReference>
<dbReference type="AlphaFoldDB" id="A0A5C6MYS3"/>
<evidence type="ECO:0000256" key="9">
    <source>
        <dbReference type="ARBA" id="ARBA00022676"/>
    </source>
</evidence>
<dbReference type="InterPro" id="IPR043538">
    <property type="entry name" value="XYLT"/>
</dbReference>
<sequence>LTARRCHIDCFSDNRYVGCSRSLFFVSVPALLCSIYRFLPVSLPQDGYYSHRPKEKNKVDSNNENSVPKDFENIDNSNFGARSQPQRQSVGAGSSKQQREHLQEKAYSQRAWRENSPGRERSSNEVLPLGHQPLALGNNASHPDFPRQQERASWAQQTQSQHRHQHPHRRQATAALLEVSYDQPPKCEISGKEAISALARAKSKECRQQIAEVFCRHKEGQLMPEKVTRYCPLEGKANANVQWDEDSAESFPAKPVRIAFVLAIHGRASRQFQRLFKAIYHTSHYYYIHVDQRSNYLHRQVQALAALYPNVRVTPWRMATIWGGASLLTMYLRSMADLLAMRDWSWDFFINLSAADYPIRTNNQLVAFLSKYRKMNFIKSHGRDNARFIRKQGLDRLFFECDTHMWRLGDRKIPEGVSVDGGSDWFLLNRVFVDYVISSQDDLVANMKRFYAYTLLPAESFFHTVLENSAHCESMVDNNLRITNWNRKLGCKCQYKHIVDWCGCSPNDFKPVDFHRFQPRKTTLAHRRCDRASSRGTLARRSVTISAGFAYSTASPTFVAPPYSSELRLPQTPRLYFSSHTSFQHTSNATRLFPCHPDPPRLPNLFSSLSLPPLPRLAPLSPSRPFPAPQQTVRPTFFARKFEASVNQEIVNQLDSYLYGPFPKGTPGLSSYWENVYDEPDGVASLSDTRLTYYHSFSRLGLARAAASLQGNPKDHSCR</sequence>
<dbReference type="GO" id="GO:0030158">
    <property type="term" value="F:protein xylosyltransferase activity"/>
    <property type="evidence" value="ECO:0007669"/>
    <property type="project" value="UniProtKB-EC"/>
</dbReference>
<keyword evidence="12" id="KW-0333">Golgi apparatus</keyword>
<evidence type="ECO:0000256" key="17">
    <source>
        <dbReference type="ARBA" id="ARBA00032285"/>
    </source>
</evidence>
<evidence type="ECO:0000313" key="22">
    <source>
        <dbReference type="Proteomes" id="UP000324091"/>
    </source>
</evidence>
<dbReference type="EC" id="2.4.2.26" evidence="7"/>
<keyword evidence="11" id="KW-0479">Metal-binding</keyword>
<keyword evidence="10 21" id="KW-0808">Transferase</keyword>
<evidence type="ECO:0000256" key="14">
    <source>
        <dbReference type="ARBA" id="ARBA00023157"/>
    </source>
</evidence>
<evidence type="ECO:0000256" key="19">
    <source>
        <dbReference type="SAM" id="MobiDB-lite"/>
    </source>
</evidence>
<dbReference type="Pfam" id="PF12529">
    <property type="entry name" value="Xylo_C"/>
    <property type="match status" value="1"/>
</dbReference>
<comment type="cofactor">
    <cofactor evidence="1">
        <name>a divalent metal cation</name>
        <dbReference type="ChEBI" id="CHEBI:60240"/>
    </cofactor>
</comment>
<comment type="pathway">
    <text evidence="3">Glycan metabolism; chondroitin sulfate biosynthesis.</text>
</comment>
<feature type="domain" description="Xylosyltransferase C-terminal" evidence="20">
    <location>
        <begin position="655"/>
        <end position="719"/>
    </location>
</feature>
<evidence type="ECO:0000256" key="8">
    <source>
        <dbReference type="ARBA" id="ARBA00015604"/>
    </source>
</evidence>
<dbReference type="UniPathway" id="UPA00755"/>
<evidence type="ECO:0000256" key="18">
    <source>
        <dbReference type="ARBA" id="ARBA00047847"/>
    </source>
</evidence>
<feature type="compositionally biased region" description="Basic and acidic residues" evidence="19">
    <location>
        <begin position="56"/>
        <end position="72"/>
    </location>
</feature>
<accession>A0A5C6MYS3</accession>
<evidence type="ECO:0000256" key="1">
    <source>
        <dbReference type="ARBA" id="ARBA00001968"/>
    </source>
</evidence>
<feature type="compositionally biased region" description="Polar residues" evidence="19">
    <location>
        <begin position="74"/>
        <end position="96"/>
    </location>
</feature>
<gene>
    <name evidence="21" type="ORF">D4764_06G0001270</name>
</gene>
<name>A0A5C6MYS3_9TELE</name>
<evidence type="ECO:0000259" key="20">
    <source>
        <dbReference type="Pfam" id="PF12529"/>
    </source>
</evidence>
<dbReference type="PANTHER" id="PTHR46025:SF2">
    <property type="entry name" value="XYLOSYLTRANSFERASE 1"/>
    <property type="match status" value="1"/>
</dbReference>
<evidence type="ECO:0000313" key="21">
    <source>
        <dbReference type="EMBL" id="TWW58597.1"/>
    </source>
</evidence>
<comment type="catalytic activity">
    <reaction evidence="18">
        <text>UDP-alpha-D-xylose + L-seryl-[protein] = 3-O-(beta-D-xylosyl)-L-seryl-[protein] + UDP + H(+)</text>
        <dbReference type="Rhea" id="RHEA:50192"/>
        <dbReference type="Rhea" id="RHEA-COMP:9863"/>
        <dbReference type="Rhea" id="RHEA-COMP:12567"/>
        <dbReference type="ChEBI" id="CHEBI:15378"/>
        <dbReference type="ChEBI" id="CHEBI:29999"/>
        <dbReference type="ChEBI" id="CHEBI:57632"/>
        <dbReference type="ChEBI" id="CHEBI:58223"/>
        <dbReference type="ChEBI" id="CHEBI:132085"/>
        <dbReference type="EC" id="2.4.2.26"/>
    </reaction>
</comment>
<feature type="non-terminal residue" evidence="21">
    <location>
        <position position="1"/>
    </location>
</feature>
<comment type="subunit">
    <text evidence="6">Monomer.</text>
</comment>
<comment type="similarity">
    <text evidence="5">Belongs to the glycosyltransferase 14 family. XylT subfamily.</text>
</comment>
<evidence type="ECO:0000256" key="11">
    <source>
        <dbReference type="ARBA" id="ARBA00022723"/>
    </source>
</evidence>